<reference evidence="3 4" key="1">
    <citation type="submission" date="2023-07" db="EMBL/GenBank/DDBJ databases">
        <title>Sorghum-associated microbial communities from plants grown in Nebraska, USA.</title>
        <authorList>
            <person name="Schachtman D."/>
        </authorList>
    </citation>
    <scope>NUCLEOTIDE SEQUENCE [LARGE SCALE GENOMIC DNA]</scope>
    <source>
        <strain evidence="3 4">4256</strain>
    </source>
</reference>
<evidence type="ECO:0000313" key="4">
    <source>
        <dbReference type="Proteomes" id="UP001267638"/>
    </source>
</evidence>
<dbReference type="EMBL" id="JAVDWV010000021">
    <property type="protein sequence ID" value="MDR7156831.1"/>
    <property type="molecule type" value="Genomic_DNA"/>
</dbReference>
<dbReference type="EC" id="3.1.1.-" evidence="3"/>
<evidence type="ECO:0000313" key="3">
    <source>
        <dbReference type="EMBL" id="MDR7156831.1"/>
    </source>
</evidence>
<dbReference type="Gene3D" id="3.40.50.1820">
    <property type="entry name" value="alpha/beta hydrolase"/>
    <property type="match status" value="1"/>
</dbReference>
<gene>
    <name evidence="3" type="ORF">J2W40_003677</name>
</gene>
<accession>A0ABU1X5H0</accession>
<keyword evidence="4" id="KW-1185">Reference proteome</keyword>
<feature type="domain" description="Alpha/beta hydrolase fold-3" evidence="2">
    <location>
        <begin position="86"/>
        <end position="291"/>
    </location>
</feature>
<dbReference type="Proteomes" id="UP001267638">
    <property type="component" value="Unassembled WGS sequence"/>
</dbReference>
<comment type="caution">
    <text evidence="3">The sequence shown here is derived from an EMBL/GenBank/DDBJ whole genome shotgun (WGS) entry which is preliminary data.</text>
</comment>
<dbReference type="SUPFAM" id="SSF53474">
    <property type="entry name" value="alpha/beta-Hydrolases"/>
    <property type="match status" value="1"/>
</dbReference>
<dbReference type="Pfam" id="PF07859">
    <property type="entry name" value="Abhydrolase_3"/>
    <property type="match status" value="1"/>
</dbReference>
<dbReference type="PANTHER" id="PTHR48081:SF8">
    <property type="entry name" value="ALPHA_BETA HYDROLASE FOLD-3 DOMAIN-CONTAINING PROTEIN-RELATED"/>
    <property type="match status" value="1"/>
</dbReference>
<dbReference type="InterPro" id="IPR050300">
    <property type="entry name" value="GDXG_lipolytic_enzyme"/>
</dbReference>
<name>A0ABU1X5H0_SPHXE</name>
<evidence type="ECO:0000259" key="2">
    <source>
        <dbReference type="Pfam" id="PF07859"/>
    </source>
</evidence>
<dbReference type="InterPro" id="IPR029058">
    <property type="entry name" value="AB_hydrolase_fold"/>
</dbReference>
<evidence type="ECO:0000256" key="1">
    <source>
        <dbReference type="ARBA" id="ARBA00022801"/>
    </source>
</evidence>
<protein>
    <submittedName>
        <fullName evidence="3">Acetyl esterase</fullName>
        <ecNumber evidence="3">3.1.1.-</ecNumber>
    </submittedName>
</protein>
<dbReference type="PANTHER" id="PTHR48081">
    <property type="entry name" value="AB HYDROLASE SUPERFAMILY PROTEIN C4A8.06C"/>
    <property type="match status" value="1"/>
</dbReference>
<proteinExistence type="predicted"/>
<organism evidence="3 4">
    <name type="scientific">Sphingobium xenophagum</name>
    <dbReference type="NCBI Taxonomy" id="121428"/>
    <lineage>
        <taxon>Bacteria</taxon>
        <taxon>Pseudomonadati</taxon>
        <taxon>Pseudomonadota</taxon>
        <taxon>Alphaproteobacteria</taxon>
        <taxon>Sphingomonadales</taxon>
        <taxon>Sphingomonadaceae</taxon>
        <taxon>Sphingobium</taxon>
    </lineage>
</organism>
<dbReference type="GO" id="GO:0016787">
    <property type="term" value="F:hydrolase activity"/>
    <property type="evidence" value="ECO:0007669"/>
    <property type="project" value="UniProtKB-KW"/>
</dbReference>
<keyword evidence="1 3" id="KW-0378">Hydrolase</keyword>
<dbReference type="InterPro" id="IPR013094">
    <property type="entry name" value="AB_hydrolase_3"/>
</dbReference>
<dbReference type="RefSeq" id="WP_310227363.1">
    <property type="nucleotide sequence ID" value="NZ_JAVDWV010000021.1"/>
</dbReference>
<sequence length="322" mass="34578">MSEIPGGFASIRPLDPEIQELLAVMARESVPPGASVTEMRDAQLKAARLIPPGPPLLDVVDVDIGEGDTPLRGRLYFGSDKPTILMVFLHGGGWTLGGVEVSDAPSRRIAAGTGAIVLSVDYRLAPEHPFPAAFEDAHQAVRWAANNAARLTGSDEAKIVIAGESAGANLAAAVALLARSAGPAIHAQILSCPALSADLDTPFIRNMPAPFPPKDLLPLLFKGYAPDERVHRDPRFAPLLAENVTGLPPALILTVELDAFREQGEMYFERLKGVGVLCEILRYDGTVHGFLELDNGHRQSREAISAMAGFLRRHVRDRPDRS</sequence>